<evidence type="ECO:0000313" key="2">
    <source>
        <dbReference type="Proteomes" id="UP001458880"/>
    </source>
</evidence>
<dbReference type="EMBL" id="JASPKY010000052">
    <property type="protein sequence ID" value="KAK9745030.1"/>
    <property type="molecule type" value="Genomic_DNA"/>
</dbReference>
<evidence type="ECO:0000313" key="1">
    <source>
        <dbReference type="EMBL" id="KAK9745030.1"/>
    </source>
</evidence>
<sequence length="110" mass="13188">MGQWRENHEWRNFKSLIAGRWDNGARTMNGETLKVHFVNKNRKTSSIKGEFKKIHFERPWNEKRFTNLTFRVVLDEDEAFMCEMDMRESSLRTVIVGLLVIWPRGYVLLL</sequence>
<dbReference type="AlphaFoldDB" id="A0AAW1MG90"/>
<comment type="caution">
    <text evidence="1">The sequence shown here is derived from an EMBL/GenBank/DDBJ whole genome shotgun (WGS) entry which is preliminary data.</text>
</comment>
<protein>
    <submittedName>
        <fullName evidence="1">Uncharacterized protein</fullName>
    </submittedName>
</protein>
<keyword evidence="2" id="KW-1185">Reference proteome</keyword>
<proteinExistence type="predicted"/>
<gene>
    <name evidence="1" type="ORF">QE152_g7226</name>
</gene>
<organism evidence="1 2">
    <name type="scientific">Popillia japonica</name>
    <name type="common">Japanese beetle</name>
    <dbReference type="NCBI Taxonomy" id="7064"/>
    <lineage>
        <taxon>Eukaryota</taxon>
        <taxon>Metazoa</taxon>
        <taxon>Ecdysozoa</taxon>
        <taxon>Arthropoda</taxon>
        <taxon>Hexapoda</taxon>
        <taxon>Insecta</taxon>
        <taxon>Pterygota</taxon>
        <taxon>Neoptera</taxon>
        <taxon>Endopterygota</taxon>
        <taxon>Coleoptera</taxon>
        <taxon>Polyphaga</taxon>
        <taxon>Scarabaeiformia</taxon>
        <taxon>Scarabaeidae</taxon>
        <taxon>Rutelinae</taxon>
        <taxon>Popillia</taxon>
    </lineage>
</organism>
<reference evidence="1 2" key="1">
    <citation type="journal article" date="2024" name="BMC Genomics">
        <title>De novo assembly and annotation of Popillia japonica's genome with initial clues to its potential as an invasive pest.</title>
        <authorList>
            <person name="Cucini C."/>
            <person name="Boschi S."/>
            <person name="Funari R."/>
            <person name="Cardaioli E."/>
            <person name="Iannotti N."/>
            <person name="Marturano G."/>
            <person name="Paoli F."/>
            <person name="Bruttini M."/>
            <person name="Carapelli A."/>
            <person name="Frati F."/>
            <person name="Nardi F."/>
        </authorList>
    </citation>
    <scope>NUCLEOTIDE SEQUENCE [LARGE SCALE GENOMIC DNA]</scope>
    <source>
        <strain evidence="1">DMR45628</strain>
    </source>
</reference>
<name>A0AAW1MG90_POPJA</name>
<accession>A0AAW1MG90</accession>
<dbReference type="Proteomes" id="UP001458880">
    <property type="component" value="Unassembled WGS sequence"/>
</dbReference>